<dbReference type="SUPFAM" id="SSF53850">
    <property type="entry name" value="Periplasmic binding protein-like II"/>
    <property type="match status" value="1"/>
</dbReference>
<gene>
    <name evidence="6" type="ORF">ACFQDM_03775</name>
</gene>
<dbReference type="PROSITE" id="PS50931">
    <property type="entry name" value="HTH_LYSR"/>
    <property type="match status" value="1"/>
</dbReference>
<protein>
    <submittedName>
        <fullName evidence="6">LysR family transcriptional regulator</fullName>
    </submittedName>
</protein>
<dbReference type="InterPro" id="IPR005119">
    <property type="entry name" value="LysR_subst-bd"/>
</dbReference>
<dbReference type="Gene3D" id="1.10.10.10">
    <property type="entry name" value="Winged helix-like DNA-binding domain superfamily/Winged helix DNA-binding domain"/>
    <property type="match status" value="1"/>
</dbReference>
<evidence type="ECO:0000256" key="4">
    <source>
        <dbReference type="ARBA" id="ARBA00023163"/>
    </source>
</evidence>
<dbReference type="Pfam" id="PF00126">
    <property type="entry name" value="HTH_1"/>
    <property type="match status" value="1"/>
</dbReference>
<dbReference type="InterPro" id="IPR036390">
    <property type="entry name" value="WH_DNA-bd_sf"/>
</dbReference>
<keyword evidence="4" id="KW-0804">Transcription</keyword>
<feature type="domain" description="HTH lysR-type" evidence="5">
    <location>
        <begin position="1"/>
        <end position="58"/>
    </location>
</feature>
<dbReference type="PRINTS" id="PR00039">
    <property type="entry name" value="HTHLYSR"/>
</dbReference>
<evidence type="ECO:0000256" key="3">
    <source>
        <dbReference type="ARBA" id="ARBA00023125"/>
    </source>
</evidence>
<comment type="caution">
    <text evidence="6">The sequence shown here is derived from an EMBL/GenBank/DDBJ whole genome shotgun (WGS) entry which is preliminary data.</text>
</comment>
<name>A0ABW1S7G3_9PROT</name>
<evidence type="ECO:0000259" key="5">
    <source>
        <dbReference type="PROSITE" id="PS50931"/>
    </source>
</evidence>
<sequence length="300" mass="33769">MDWDKLRSFHAAAETGSLTAAGERLRISQSAVSRQIAALEESVGVPLFQRHARGLVLTEAGTKLHEATSEMAHAAFVAQTIIRDAKDSPQGELVVTAPIAFGSTWLMDRLHIFTERYPDVHLRLLLDDRQADLLKLEAECAITLWAANKADLIQRYLMPVKTSLYASRAYLERHGAPEAPSDLDHHRVIVYGEEHQHMQEANWAQRVGRDDQPPRRPSMTINNVLAMVRAAEAGLGVADLPDYMISADTNLVKILPDISMPSFELYFIYPRDMRRSTRIAAFRNFLTEEINRFKSAHKDG</sequence>
<dbReference type="InterPro" id="IPR036388">
    <property type="entry name" value="WH-like_DNA-bd_sf"/>
</dbReference>
<dbReference type="SUPFAM" id="SSF46785">
    <property type="entry name" value="Winged helix' DNA-binding domain"/>
    <property type="match status" value="1"/>
</dbReference>
<proteinExistence type="inferred from homology"/>
<accession>A0ABW1S7G3</accession>
<dbReference type="Pfam" id="PF03466">
    <property type="entry name" value="LysR_substrate"/>
    <property type="match status" value="1"/>
</dbReference>
<organism evidence="6 7">
    <name type="scientific">Ponticaulis profundi</name>
    <dbReference type="NCBI Taxonomy" id="2665222"/>
    <lineage>
        <taxon>Bacteria</taxon>
        <taxon>Pseudomonadati</taxon>
        <taxon>Pseudomonadota</taxon>
        <taxon>Alphaproteobacteria</taxon>
        <taxon>Hyphomonadales</taxon>
        <taxon>Hyphomonadaceae</taxon>
        <taxon>Ponticaulis</taxon>
    </lineage>
</organism>
<dbReference type="InterPro" id="IPR058163">
    <property type="entry name" value="LysR-type_TF_proteobact-type"/>
</dbReference>
<dbReference type="EMBL" id="JBHSSW010000004">
    <property type="protein sequence ID" value="MFC6197179.1"/>
    <property type="molecule type" value="Genomic_DNA"/>
</dbReference>
<dbReference type="CDD" id="cd08422">
    <property type="entry name" value="PBP2_CrgA_like"/>
    <property type="match status" value="1"/>
</dbReference>
<evidence type="ECO:0000313" key="6">
    <source>
        <dbReference type="EMBL" id="MFC6197179.1"/>
    </source>
</evidence>
<evidence type="ECO:0000313" key="7">
    <source>
        <dbReference type="Proteomes" id="UP001596303"/>
    </source>
</evidence>
<dbReference type="InterPro" id="IPR000847">
    <property type="entry name" value="LysR_HTH_N"/>
</dbReference>
<keyword evidence="7" id="KW-1185">Reference proteome</keyword>
<dbReference type="Gene3D" id="3.40.190.290">
    <property type="match status" value="1"/>
</dbReference>
<dbReference type="Proteomes" id="UP001596303">
    <property type="component" value="Unassembled WGS sequence"/>
</dbReference>
<evidence type="ECO:0000256" key="2">
    <source>
        <dbReference type="ARBA" id="ARBA00023015"/>
    </source>
</evidence>
<comment type="similarity">
    <text evidence="1">Belongs to the LysR transcriptional regulatory family.</text>
</comment>
<keyword evidence="2" id="KW-0805">Transcription regulation</keyword>
<evidence type="ECO:0000256" key="1">
    <source>
        <dbReference type="ARBA" id="ARBA00009437"/>
    </source>
</evidence>
<keyword evidence="3" id="KW-0238">DNA-binding</keyword>
<dbReference type="PANTHER" id="PTHR30537">
    <property type="entry name" value="HTH-TYPE TRANSCRIPTIONAL REGULATOR"/>
    <property type="match status" value="1"/>
</dbReference>
<dbReference type="RefSeq" id="WP_377375687.1">
    <property type="nucleotide sequence ID" value="NZ_JBHSSW010000004.1"/>
</dbReference>
<reference evidence="7" key="1">
    <citation type="journal article" date="2019" name="Int. J. Syst. Evol. Microbiol.">
        <title>The Global Catalogue of Microorganisms (GCM) 10K type strain sequencing project: providing services to taxonomists for standard genome sequencing and annotation.</title>
        <authorList>
            <consortium name="The Broad Institute Genomics Platform"/>
            <consortium name="The Broad Institute Genome Sequencing Center for Infectious Disease"/>
            <person name="Wu L."/>
            <person name="Ma J."/>
        </authorList>
    </citation>
    <scope>NUCLEOTIDE SEQUENCE [LARGE SCALE GENOMIC DNA]</scope>
    <source>
        <strain evidence="7">CGMCC-1.15741</strain>
    </source>
</reference>
<dbReference type="PANTHER" id="PTHR30537:SF20">
    <property type="entry name" value="TRANSCRIPTIONAL REGULATORY PROTEIN"/>
    <property type="match status" value="1"/>
</dbReference>